<proteinExistence type="inferred from homology"/>
<dbReference type="Gene3D" id="2.40.20.10">
    <property type="entry name" value="Plasminogen Kringle 4"/>
    <property type="match status" value="1"/>
</dbReference>
<dbReference type="SMART" id="SM00130">
    <property type="entry name" value="KR"/>
    <property type="match status" value="1"/>
</dbReference>
<comment type="subcellular location">
    <subcellularLocation>
        <location evidence="1">Secreted</location>
    </subcellularLocation>
</comment>
<feature type="domain" description="Peptidase S1" evidence="14">
    <location>
        <begin position="369"/>
        <end position="613"/>
    </location>
</feature>
<dbReference type="Pfam" id="PF00051">
    <property type="entry name" value="Kringle"/>
    <property type="match status" value="1"/>
</dbReference>
<dbReference type="SUPFAM" id="SSF57440">
    <property type="entry name" value="Kringle-like"/>
    <property type="match status" value="1"/>
</dbReference>
<dbReference type="InterPro" id="IPR018056">
    <property type="entry name" value="Kringle_CS"/>
</dbReference>
<keyword evidence="9" id="KW-0245">EGF-like domain</keyword>
<dbReference type="GeneID" id="107122429"/>
<dbReference type="InterPro" id="IPR033116">
    <property type="entry name" value="TRYPSIN_SER"/>
</dbReference>
<dbReference type="InterPro" id="IPR013806">
    <property type="entry name" value="Kringle-like"/>
</dbReference>
<keyword evidence="15" id="KW-1185">Reference proteome</keyword>
<evidence type="ECO:0000256" key="4">
    <source>
        <dbReference type="ARBA" id="ARBA00022572"/>
    </source>
</evidence>
<comment type="caution">
    <text evidence="9">Lacks conserved residue(s) required for the propagation of feature annotation.</text>
</comment>
<evidence type="ECO:0000256" key="6">
    <source>
        <dbReference type="ARBA" id="ARBA00022801"/>
    </source>
</evidence>
<reference evidence="16" key="1">
    <citation type="submission" date="2025-08" db="UniProtKB">
        <authorList>
            <consortium name="RefSeq"/>
        </authorList>
    </citation>
    <scope>IDENTIFICATION</scope>
</reference>
<dbReference type="PROSITE" id="PS50026">
    <property type="entry name" value="EGF_3"/>
    <property type="match status" value="2"/>
</dbReference>
<evidence type="ECO:0000259" key="14">
    <source>
        <dbReference type="PROSITE" id="PS50240"/>
    </source>
</evidence>
<dbReference type="SMART" id="SM00181">
    <property type="entry name" value="EGF"/>
    <property type="match status" value="3"/>
</dbReference>
<dbReference type="Gene3D" id="2.40.10.10">
    <property type="entry name" value="Trypsin-like serine proteases"/>
    <property type="match status" value="1"/>
</dbReference>
<evidence type="ECO:0000256" key="7">
    <source>
        <dbReference type="ARBA" id="ARBA00022825"/>
    </source>
</evidence>
<dbReference type="InterPro" id="IPR000742">
    <property type="entry name" value="EGF"/>
</dbReference>
<dbReference type="PANTHER" id="PTHR24264">
    <property type="entry name" value="TRYPSIN-RELATED"/>
    <property type="match status" value="1"/>
</dbReference>
<feature type="domain" description="EGF-like" evidence="12">
    <location>
        <begin position="201"/>
        <end position="239"/>
    </location>
</feature>
<dbReference type="SMART" id="SM00020">
    <property type="entry name" value="Tryp_SPc"/>
    <property type="match status" value="1"/>
</dbReference>
<dbReference type="RefSeq" id="XP_015281013.1">
    <property type="nucleotide sequence ID" value="XM_015425527.1"/>
</dbReference>
<evidence type="ECO:0000256" key="10">
    <source>
        <dbReference type="PROSITE-ProRule" id="PRU00121"/>
    </source>
</evidence>
<feature type="disulfide bond" evidence="9">
    <location>
        <begin position="229"/>
        <end position="238"/>
    </location>
</feature>
<dbReference type="PROSITE" id="PS00021">
    <property type="entry name" value="KRINGLE_1"/>
    <property type="match status" value="1"/>
</dbReference>
<keyword evidence="8 9" id="KW-1015">Disulfide bond</keyword>
<dbReference type="InterPro" id="IPR009003">
    <property type="entry name" value="Peptidase_S1_PA"/>
</dbReference>
<evidence type="ECO:0000256" key="1">
    <source>
        <dbReference type="ARBA" id="ARBA00004613"/>
    </source>
</evidence>
<name>A0ABM1L4X6_GEKJA</name>
<evidence type="ECO:0000313" key="15">
    <source>
        <dbReference type="Proteomes" id="UP000694871"/>
    </source>
</evidence>
<evidence type="ECO:0000256" key="2">
    <source>
        <dbReference type="ARBA" id="ARBA00009228"/>
    </source>
</evidence>
<dbReference type="SUPFAM" id="SSF57196">
    <property type="entry name" value="EGF/Laminin"/>
    <property type="match status" value="1"/>
</dbReference>
<accession>A0ABM1L4X6</accession>
<dbReference type="InterPro" id="IPR038178">
    <property type="entry name" value="Kringle_sf"/>
</dbReference>
<dbReference type="InterPro" id="IPR001881">
    <property type="entry name" value="EGF-like_Ca-bd_dom"/>
</dbReference>
<evidence type="ECO:0000256" key="9">
    <source>
        <dbReference type="PROSITE-ProRule" id="PRU00076"/>
    </source>
</evidence>
<dbReference type="CDD" id="cd00054">
    <property type="entry name" value="EGF_CA"/>
    <property type="match status" value="2"/>
</dbReference>
<keyword evidence="5 11" id="KW-0645">Protease</keyword>
<evidence type="ECO:0000256" key="5">
    <source>
        <dbReference type="ARBA" id="ARBA00022670"/>
    </source>
</evidence>
<dbReference type="SMART" id="SM00179">
    <property type="entry name" value="EGF_CA"/>
    <property type="match status" value="2"/>
</dbReference>
<keyword evidence="4 10" id="KW-0420">Kringle</keyword>
<feature type="domain" description="EGF-like" evidence="12">
    <location>
        <begin position="124"/>
        <end position="160"/>
    </location>
</feature>
<dbReference type="InterPro" id="IPR000001">
    <property type="entry name" value="Kringle"/>
</dbReference>
<dbReference type="InterPro" id="IPR001314">
    <property type="entry name" value="Peptidase_S1A"/>
</dbReference>
<gene>
    <name evidence="16" type="primary">HABP2</name>
</gene>
<dbReference type="InterPro" id="IPR050127">
    <property type="entry name" value="Serine_Proteases_S1"/>
</dbReference>
<organism evidence="15 16">
    <name type="scientific">Gekko japonicus</name>
    <name type="common">Schlegel's Japanese gecko</name>
    <dbReference type="NCBI Taxonomy" id="146911"/>
    <lineage>
        <taxon>Eukaryota</taxon>
        <taxon>Metazoa</taxon>
        <taxon>Chordata</taxon>
        <taxon>Craniata</taxon>
        <taxon>Vertebrata</taxon>
        <taxon>Euteleostomi</taxon>
        <taxon>Lepidosauria</taxon>
        <taxon>Squamata</taxon>
        <taxon>Bifurcata</taxon>
        <taxon>Gekkota</taxon>
        <taxon>Gekkonidae</taxon>
        <taxon>Gekkoninae</taxon>
        <taxon>Gekko</taxon>
    </lineage>
</organism>
<feature type="disulfide bond" evidence="9">
    <location>
        <begin position="210"/>
        <end position="227"/>
    </location>
</feature>
<sequence>MEAKKACTALRDLKQGSRSVHEYSNEFKMHVAKIQGWPEPVFVQQYRLGLSHQIQEAVLRNVNPVSLVAWISGTLSSLFGLQIDSSDVYYYEYSSEYTTLKPTNTRRGVFARDPDWFLEYFSYNVNPCQAKPCQNNGICERNRNSYTCHCVKPYTGSKCEHVKNTCQRSSCNRGDCLISLIPPYYRCSCRHPYQLPFCDRAQSVCKPNPCKNGGTCVKHRVRSKFTCNCPEPFRGKYCKIGPEDCFTTNGHTYRGNVSQTVLKKTCLHWTSHLLLESSYNAFMEHADYYGLGDHNFCRNPDGDEKPWCFVNVDNKVKWDFCDVSPCSATGRLDNNVEHINSTNFIMHPRMGNRLSTCGQPETIRSLKRIYGGTKTIPGKHPWQASLQRKFSVGSSMPKGHYCGGVLIEPCWVLTAAHCIVRTNIHNLQVTLGEQDLTRREQYEQKFDVEKIIKHGHYRERDEIPYNDIALLKLKAVDGNCAVETKYVKPVCLPDSVFPDDTECYISGWGLTETGEESHQLLDARVKLISQTQCNAPSAYKNRLDESMLCAGNLQRTRADTCQGDSGGPLTCVKNGSYYIYGIVSWGDQCGLKNKPGVYTRVTRFLNWIRTKIQQESISHN</sequence>
<dbReference type="PROSITE" id="PS00134">
    <property type="entry name" value="TRYPSIN_HIS"/>
    <property type="match status" value="1"/>
</dbReference>
<keyword evidence="6 11" id="KW-0378">Hydrolase</keyword>
<feature type="domain" description="Kringle" evidence="13">
    <location>
        <begin position="244"/>
        <end position="326"/>
    </location>
</feature>
<dbReference type="PROSITE" id="PS01186">
    <property type="entry name" value="EGF_2"/>
    <property type="match status" value="3"/>
</dbReference>
<dbReference type="Pfam" id="PF00008">
    <property type="entry name" value="EGF"/>
    <property type="match status" value="2"/>
</dbReference>
<keyword evidence="7 11" id="KW-0720">Serine protease</keyword>
<dbReference type="Proteomes" id="UP000694871">
    <property type="component" value="Unplaced"/>
</dbReference>
<dbReference type="CDD" id="cd00108">
    <property type="entry name" value="KR"/>
    <property type="match status" value="1"/>
</dbReference>
<feature type="disulfide bond" evidence="9">
    <location>
        <begin position="150"/>
        <end position="159"/>
    </location>
</feature>
<dbReference type="InterPro" id="IPR043504">
    <property type="entry name" value="Peptidase_S1_PA_chymotrypsin"/>
</dbReference>
<evidence type="ECO:0000256" key="8">
    <source>
        <dbReference type="ARBA" id="ARBA00023157"/>
    </source>
</evidence>
<dbReference type="PROSITE" id="PS50240">
    <property type="entry name" value="TRYPSIN_DOM"/>
    <property type="match status" value="1"/>
</dbReference>
<dbReference type="InterPro" id="IPR018114">
    <property type="entry name" value="TRYPSIN_HIS"/>
</dbReference>
<protein>
    <submittedName>
        <fullName evidence="16">Hyaluronan-binding protein 2</fullName>
    </submittedName>
</protein>
<dbReference type="SUPFAM" id="SSF50494">
    <property type="entry name" value="Trypsin-like serine proteases"/>
    <property type="match status" value="1"/>
</dbReference>
<evidence type="ECO:0000259" key="13">
    <source>
        <dbReference type="PROSITE" id="PS50070"/>
    </source>
</evidence>
<keyword evidence="3" id="KW-0964">Secreted</keyword>
<dbReference type="InterPro" id="IPR001254">
    <property type="entry name" value="Trypsin_dom"/>
</dbReference>
<dbReference type="PROSITE" id="PS00022">
    <property type="entry name" value="EGF_1"/>
    <property type="match status" value="2"/>
</dbReference>
<evidence type="ECO:0000259" key="12">
    <source>
        <dbReference type="PROSITE" id="PS50026"/>
    </source>
</evidence>
<dbReference type="PANTHER" id="PTHR24264:SF40">
    <property type="entry name" value="HYALURONAN-BINDING PROTEIN 2"/>
    <property type="match status" value="1"/>
</dbReference>
<dbReference type="Pfam" id="PF00089">
    <property type="entry name" value="Trypsin"/>
    <property type="match status" value="1"/>
</dbReference>
<dbReference type="PROSITE" id="PS00135">
    <property type="entry name" value="TRYPSIN_SER"/>
    <property type="match status" value="1"/>
</dbReference>
<dbReference type="PRINTS" id="PR00018">
    <property type="entry name" value="KRINGLE"/>
</dbReference>
<evidence type="ECO:0000256" key="3">
    <source>
        <dbReference type="ARBA" id="ARBA00022525"/>
    </source>
</evidence>
<comment type="similarity">
    <text evidence="2">Belongs to the peptidase S1 family. Snake venom subfamily.</text>
</comment>
<dbReference type="Gene3D" id="2.10.25.10">
    <property type="entry name" value="Laminin"/>
    <property type="match status" value="2"/>
</dbReference>
<evidence type="ECO:0000256" key="11">
    <source>
        <dbReference type="RuleBase" id="RU363034"/>
    </source>
</evidence>
<dbReference type="CDD" id="cd00190">
    <property type="entry name" value="Tryp_SPc"/>
    <property type="match status" value="1"/>
</dbReference>
<evidence type="ECO:0000313" key="16">
    <source>
        <dbReference type="RefSeq" id="XP_015281013.1"/>
    </source>
</evidence>
<dbReference type="PRINTS" id="PR00722">
    <property type="entry name" value="CHYMOTRYPSIN"/>
</dbReference>
<dbReference type="PROSITE" id="PS50070">
    <property type="entry name" value="KRINGLE_2"/>
    <property type="match status" value="1"/>
</dbReference>